<name>A0A8H7W0C6_9HELO</name>
<proteinExistence type="inferred from homology"/>
<reference evidence="5" key="1">
    <citation type="submission" date="2021-02" db="EMBL/GenBank/DDBJ databases">
        <title>Genome sequence Cadophora malorum strain M34.</title>
        <authorList>
            <person name="Stefanovic E."/>
            <person name="Vu D."/>
            <person name="Scully C."/>
            <person name="Dijksterhuis J."/>
            <person name="Roader J."/>
            <person name="Houbraken J."/>
        </authorList>
    </citation>
    <scope>NUCLEOTIDE SEQUENCE</scope>
    <source>
        <strain evidence="5">M34</strain>
    </source>
</reference>
<dbReference type="PANTHER" id="PTHR43782:SF3">
    <property type="entry name" value="ARGINASE"/>
    <property type="match status" value="1"/>
</dbReference>
<evidence type="ECO:0000256" key="3">
    <source>
        <dbReference type="ARBA" id="ARBA00023211"/>
    </source>
</evidence>
<keyword evidence="1" id="KW-0479">Metal-binding</keyword>
<dbReference type="GO" id="GO:0030145">
    <property type="term" value="F:manganese ion binding"/>
    <property type="evidence" value="ECO:0007669"/>
    <property type="project" value="TreeGrafter"/>
</dbReference>
<dbReference type="Gene3D" id="3.40.800.10">
    <property type="entry name" value="Ureohydrolase domain"/>
    <property type="match status" value="2"/>
</dbReference>
<dbReference type="SUPFAM" id="SSF52768">
    <property type="entry name" value="Arginase/deacetylase"/>
    <property type="match status" value="1"/>
</dbReference>
<evidence type="ECO:0000313" key="5">
    <source>
        <dbReference type="EMBL" id="KAG4413261.1"/>
    </source>
</evidence>
<evidence type="ECO:0000256" key="2">
    <source>
        <dbReference type="ARBA" id="ARBA00022801"/>
    </source>
</evidence>
<dbReference type="InterPro" id="IPR023696">
    <property type="entry name" value="Ureohydrolase_dom_sf"/>
</dbReference>
<dbReference type="AlphaFoldDB" id="A0A8H7W0C6"/>
<dbReference type="EMBL" id="JAFJYH010000325">
    <property type="protein sequence ID" value="KAG4413261.1"/>
    <property type="molecule type" value="Genomic_DNA"/>
</dbReference>
<dbReference type="InterPro" id="IPR006035">
    <property type="entry name" value="Ureohydrolase"/>
</dbReference>
<comment type="caution">
    <text evidence="5">The sequence shown here is derived from an EMBL/GenBank/DDBJ whole genome shotgun (WGS) entry which is preliminary data.</text>
</comment>
<dbReference type="OrthoDB" id="9992747at2759"/>
<gene>
    <name evidence="5" type="ORF">IFR04_013612</name>
</gene>
<evidence type="ECO:0008006" key="7">
    <source>
        <dbReference type="Google" id="ProtNLM"/>
    </source>
</evidence>
<accession>A0A8H7W0C6</accession>
<dbReference type="PROSITE" id="PS51409">
    <property type="entry name" value="ARGINASE_2"/>
    <property type="match status" value="1"/>
</dbReference>
<organism evidence="5 6">
    <name type="scientific">Cadophora malorum</name>
    <dbReference type="NCBI Taxonomy" id="108018"/>
    <lineage>
        <taxon>Eukaryota</taxon>
        <taxon>Fungi</taxon>
        <taxon>Dikarya</taxon>
        <taxon>Ascomycota</taxon>
        <taxon>Pezizomycotina</taxon>
        <taxon>Leotiomycetes</taxon>
        <taxon>Helotiales</taxon>
        <taxon>Ploettnerulaceae</taxon>
        <taxon>Cadophora</taxon>
    </lineage>
</organism>
<dbReference type="PANTHER" id="PTHR43782">
    <property type="entry name" value="ARGINASE"/>
    <property type="match status" value="1"/>
</dbReference>
<keyword evidence="6" id="KW-1185">Reference proteome</keyword>
<dbReference type="Pfam" id="PF00491">
    <property type="entry name" value="Arginase"/>
    <property type="match status" value="1"/>
</dbReference>
<dbReference type="GO" id="GO:0004053">
    <property type="term" value="F:arginase activity"/>
    <property type="evidence" value="ECO:0007669"/>
    <property type="project" value="TreeGrafter"/>
</dbReference>
<protein>
    <recommendedName>
        <fullName evidence="7">Arginase/deacetylase</fullName>
    </recommendedName>
</protein>
<keyword evidence="2" id="KW-0378">Hydrolase</keyword>
<comment type="similarity">
    <text evidence="4">Belongs to the arginase family.</text>
</comment>
<evidence type="ECO:0000256" key="4">
    <source>
        <dbReference type="PROSITE-ProRule" id="PRU00742"/>
    </source>
</evidence>
<dbReference type="GO" id="GO:0005737">
    <property type="term" value="C:cytoplasm"/>
    <property type="evidence" value="ECO:0007669"/>
    <property type="project" value="TreeGrafter"/>
</dbReference>
<evidence type="ECO:0000256" key="1">
    <source>
        <dbReference type="ARBA" id="ARBA00022723"/>
    </source>
</evidence>
<evidence type="ECO:0000313" key="6">
    <source>
        <dbReference type="Proteomes" id="UP000664132"/>
    </source>
</evidence>
<dbReference type="Proteomes" id="UP000664132">
    <property type="component" value="Unassembled WGS sequence"/>
</dbReference>
<sequence>MASSNKISIITAPADVGSVFPGKSRAPAALQSVGLVNKLTTLGYEVSIHDALPDGPAGWSESEIGLNGARNEAAAVAVCHAVKDTITSALANSSPEEQIPFQLILGGECLIYCDLTYPNEPGSTGNIAGMALTHLTLRSGALESMKTFCKPDGSGSVDSSNVVLFGLNSSSPANKRDHLGYLFNENYRVFTSSAVALDATRRAKEALSWLEERVDYILVHLDVDVIDPGLFPLGNVPNWTGVDFPEIMTALKIFLASKKALGLTIAEVNPYHDPGLKMTGRLVDEVVAGLKARLD</sequence>
<keyword evidence="3" id="KW-0464">Manganese</keyword>